<reference evidence="2" key="1">
    <citation type="journal article" date="2014" name="Front. Microbiol.">
        <title>High frequency of phylogenetically diverse reductive dehalogenase-homologous genes in deep subseafloor sedimentary metagenomes.</title>
        <authorList>
            <person name="Kawai M."/>
            <person name="Futagami T."/>
            <person name="Toyoda A."/>
            <person name="Takaki Y."/>
            <person name="Nishi S."/>
            <person name="Hori S."/>
            <person name="Arai W."/>
            <person name="Tsubouchi T."/>
            <person name="Morono Y."/>
            <person name="Uchiyama I."/>
            <person name="Ito T."/>
            <person name="Fujiyama A."/>
            <person name="Inagaki F."/>
            <person name="Takami H."/>
        </authorList>
    </citation>
    <scope>NUCLEOTIDE SEQUENCE</scope>
    <source>
        <strain evidence="2">Expedition CK06-06</strain>
    </source>
</reference>
<comment type="caution">
    <text evidence="2">The sequence shown here is derived from an EMBL/GenBank/DDBJ whole genome shotgun (WGS) entry which is preliminary data.</text>
</comment>
<dbReference type="Gene3D" id="3.10.20.880">
    <property type="match status" value="1"/>
</dbReference>
<sequence length="264" mass="29634">MKKDKIKVTFLPFNETIEVEKGVTVFEVAARAGIYVSSICGGDGICGKCKVIVKEGEVTSHPTTLLKREEIKKGYVLACQTEVETDMVVEIPPESSAKEKILVDKNAQRFRALYAPMKEQVFFKYESLVQKIYFELPQPSLQDNVGDHVRLYRSIRRKKKAFIMQTGLKAIRSLSYILRKNDFKVTATLGVRGKVIETIQVEGGDTTERNFAIAVDVGTSTVVAHLVNLNTFETMDAEATYNSQRTFGEEVINADLFYILGKIC</sequence>
<protein>
    <recommendedName>
        <fullName evidence="1">2Fe-2S ferredoxin-type domain-containing protein</fullName>
    </recommendedName>
</protein>
<dbReference type="SUPFAM" id="SSF54292">
    <property type="entry name" value="2Fe-2S ferredoxin-like"/>
    <property type="match status" value="1"/>
</dbReference>
<dbReference type="PANTHER" id="PTHR42895">
    <property type="entry name" value="IRON-SULFUR CLUSTER-BINDING PROTEIN-RELATED"/>
    <property type="match status" value="1"/>
</dbReference>
<dbReference type="InterPro" id="IPR036010">
    <property type="entry name" value="2Fe-2S_ferredoxin-like_sf"/>
</dbReference>
<name>X1C6J3_9ZZZZ</name>
<dbReference type="InterPro" id="IPR001041">
    <property type="entry name" value="2Fe-2S_ferredoxin-type"/>
</dbReference>
<dbReference type="CDD" id="cd00207">
    <property type="entry name" value="fer2"/>
    <property type="match status" value="1"/>
</dbReference>
<gene>
    <name evidence="2" type="ORF">S01H4_42558</name>
</gene>
<dbReference type="InterPro" id="IPR042259">
    <property type="entry name" value="Raco-like_middle_sf"/>
</dbReference>
<proteinExistence type="predicted"/>
<dbReference type="Gene3D" id="3.30.420.480">
    <property type="entry name" value="Domain of unknown function (DUF4445)"/>
    <property type="match status" value="1"/>
</dbReference>
<dbReference type="Pfam" id="PF17650">
    <property type="entry name" value="RACo_linker"/>
    <property type="match status" value="1"/>
</dbReference>
<dbReference type="InterPro" id="IPR040506">
    <property type="entry name" value="RACo_linker"/>
</dbReference>
<dbReference type="AlphaFoldDB" id="X1C6J3"/>
<accession>X1C6J3</accession>
<dbReference type="PROSITE" id="PS51085">
    <property type="entry name" value="2FE2S_FER_2"/>
    <property type="match status" value="1"/>
</dbReference>
<evidence type="ECO:0000313" key="2">
    <source>
        <dbReference type="EMBL" id="GAG92003.1"/>
    </source>
</evidence>
<dbReference type="InterPro" id="IPR052911">
    <property type="entry name" value="Corrinoid_activation_enz"/>
</dbReference>
<organism evidence="2">
    <name type="scientific">marine sediment metagenome</name>
    <dbReference type="NCBI Taxonomy" id="412755"/>
    <lineage>
        <taxon>unclassified sequences</taxon>
        <taxon>metagenomes</taxon>
        <taxon>ecological metagenomes</taxon>
    </lineage>
</organism>
<dbReference type="EMBL" id="BART01023384">
    <property type="protein sequence ID" value="GAG92003.1"/>
    <property type="molecule type" value="Genomic_DNA"/>
</dbReference>
<dbReference type="InterPro" id="IPR041414">
    <property type="entry name" value="Raco-like_middle"/>
</dbReference>
<dbReference type="Pfam" id="PF17651">
    <property type="entry name" value="Raco_middle"/>
    <property type="match status" value="1"/>
</dbReference>
<dbReference type="GO" id="GO:0051536">
    <property type="term" value="F:iron-sulfur cluster binding"/>
    <property type="evidence" value="ECO:0007669"/>
    <property type="project" value="InterPro"/>
</dbReference>
<dbReference type="Gene3D" id="3.10.20.30">
    <property type="match status" value="1"/>
</dbReference>
<dbReference type="Pfam" id="PF00111">
    <property type="entry name" value="Fer2"/>
    <property type="match status" value="1"/>
</dbReference>
<dbReference type="InterPro" id="IPR012675">
    <property type="entry name" value="Beta-grasp_dom_sf"/>
</dbReference>
<dbReference type="PANTHER" id="PTHR42895:SF2">
    <property type="entry name" value="IRON-SULFUR CLUSTER PROTEIN"/>
    <property type="match status" value="1"/>
</dbReference>
<feature type="domain" description="2Fe-2S ferredoxin-type" evidence="1">
    <location>
        <begin position="6"/>
        <end position="95"/>
    </location>
</feature>
<evidence type="ECO:0000259" key="1">
    <source>
        <dbReference type="PROSITE" id="PS51085"/>
    </source>
</evidence>